<dbReference type="PANTHER" id="PTHR28004:SF8">
    <property type="entry name" value="D-SERINE DEAMINASE"/>
    <property type="match status" value="1"/>
</dbReference>
<dbReference type="Gene3D" id="2.40.37.20">
    <property type="entry name" value="D-serine dehydratase-like domain"/>
    <property type="match status" value="1"/>
</dbReference>
<name>A0A2M8WTD0_9MICO</name>
<feature type="compositionally biased region" description="Low complexity" evidence="3">
    <location>
        <begin position="1"/>
        <end position="15"/>
    </location>
</feature>
<accession>A0A2M8WTD0</accession>
<dbReference type="GO" id="GO:0016829">
    <property type="term" value="F:lyase activity"/>
    <property type="evidence" value="ECO:0007669"/>
    <property type="project" value="UniProtKB-KW"/>
</dbReference>
<dbReference type="InterPro" id="IPR042208">
    <property type="entry name" value="D-ser_dehydrat-like_sf"/>
</dbReference>
<dbReference type="PANTHER" id="PTHR28004">
    <property type="entry name" value="ZGC:162816-RELATED"/>
    <property type="match status" value="1"/>
</dbReference>
<feature type="domain" description="D-serine dehydratase-like" evidence="4">
    <location>
        <begin position="347"/>
        <end position="458"/>
    </location>
</feature>
<dbReference type="SUPFAM" id="SSF51419">
    <property type="entry name" value="PLP-binding barrel"/>
    <property type="match status" value="1"/>
</dbReference>
<dbReference type="Gene3D" id="3.20.20.10">
    <property type="entry name" value="Alanine racemase"/>
    <property type="match status" value="1"/>
</dbReference>
<dbReference type="Pfam" id="PF14031">
    <property type="entry name" value="D-ser_dehydrat"/>
    <property type="match status" value="1"/>
</dbReference>
<dbReference type="InterPro" id="IPR029066">
    <property type="entry name" value="PLP-binding_barrel"/>
</dbReference>
<dbReference type="InterPro" id="IPR026956">
    <property type="entry name" value="D-ser_dehydrat-like_dom"/>
</dbReference>
<evidence type="ECO:0000259" key="4">
    <source>
        <dbReference type="SMART" id="SM01119"/>
    </source>
</evidence>
<dbReference type="OrthoDB" id="9811417at2"/>
<evidence type="ECO:0000313" key="5">
    <source>
        <dbReference type="EMBL" id="PJI94193.1"/>
    </source>
</evidence>
<evidence type="ECO:0000256" key="2">
    <source>
        <dbReference type="ARBA" id="ARBA00023239"/>
    </source>
</evidence>
<sequence>MTDPTTTPGAAPAEAPARRTERLDRPIPPVVVGPRTKGLRLRGETAGDGLLAGTASLDDGPFGYPLLTLETTALDHNVATMAAVLDRAAEAVGKPGSVEIAPHVKTHMSAQIFARQLAGGAWGATVASPAQLRVVRDWGVRRVFLANELTDPWDAVWVRDDLERDPDAELWVYVDSVEGVTVLSRAFAGVSPDVAARCGVLVELGVEGGRTGVRSPARVLDLARAVDLSPLTLLGVAGYEGAVAHGTDEESLAQVRAYCEQLRATAERLVTEELVRRDRLVISAGGSAYLDVVLDVLPGAFPDESPVAGCVPHVVVRSGAYVVHDHGFYGRMDPLSRIPGAEPLHPAATVVGTVLSVPEPGLALVGIGRRDVPFDIDLPVPLWVRATGPDGNHGPALDLGGAEVTALNDQHLFLHLSHHARDEQGLGIRTLRPGDVVGFGISHPCTLMDKWRVAVVMDGERPVSLVQLDF</sequence>
<evidence type="ECO:0000256" key="3">
    <source>
        <dbReference type="SAM" id="MobiDB-lite"/>
    </source>
</evidence>
<gene>
    <name evidence="5" type="ORF">CLV34_1680</name>
</gene>
<dbReference type="InterPro" id="IPR051466">
    <property type="entry name" value="D-amino_acid_metab_enzyme"/>
</dbReference>
<dbReference type="Proteomes" id="UP000231586">
    <property type="component" value="Unassembled WGS sequence"/>
</dbReference>
<keyword evidence="6" id="KW-1185">Reference proteome</keyword>
<comment type="similarity">
    <text evidence="1">Belongs to the DSD1 family.</text>
</comment>
<protein>
    <submittedName>
        <fullName evidence="5">D-serine deaminase-like pyridoxal phosphate-dependent protein</fullName>
    </submittedName>
</protein>
<organism evidence="5 6">
    <name type="scientific">Luteimicrobium subarcticum</name>
    <dbReference type="NCBI Taxonomy" id="620910"/>
    <lineage>
        <taxon>Bacteria</taxon>
        <taxon>Bacillati</taxon>
        <taxon>Actinomycetota</taxon>
        <taxon>Actinomycetes</taxon>
        <taxon>Micrococcales</taxon>
        <taxon>Luteimicrobium</taxon>
    </lineage>
</organism>
<comment type="caution">
    <text evidence="5">The sequence shown here is derived from an EMBL/GenBank/DDBJ whole genome shotgun (WGS) entry which is preliminary data.</text>
</comment>
<dbReference type="AlphaFoldDB" id="A0A2M8WTD0"/>
<evidence type="ECO:0000313" key="6">
    <source>
        <dbReference type="Proteomes" id="UP000231586"/>
    </source>
</evidence>
<feature type="compositionally biased region" description="Basic and acidic residues" evidence="3">
    <location>
        <begin position="16"/>
        <end position="25"/>
    </location>
</feature>
<dbReference type="InterPro" id="IPR001608">
    <property type="entry name" value="Ala_racemase_N"/>
</dbReference>
<dbReference type="EMBL" id="PGTZ01000007">
    <property type="protein sequence ID" value="PJI94193.1"/>
    <property type="molecule type" value="Genomic_DNA"/>
</dbReference>
<evidence type="ECO:0000256" key="1">
    <source>
        <dbReference type="ARBA" id="ARBA00005323"/>
    </source>
</evidence>
<dbReference type="RefSeq" id="WP_100349764.1">
    <property type="nucleotide sequence ID" value="NZ_PGTZ01000007.1"/>
</dbReference>
<keyword evidence="2" id="KW-0456">Lyase</keyword>
<dbReference type="SMART" id="SM01119">
    <property type="entry name" value="D-ser_dehydrat"/>
    <property type="match status" value="1"/>
</dbReference>
<reference evidence="5 6" key="1">
    <citation type="submission" date="2017-11" db="EMBL/GenBank/DDBJ databases">
        <title>Genomic Encyclopedia of Archaeal and Bacterial Type Strains, Phase II (KMG-II): From Individual Species to Whole Genera.</title>
        <authorList>
            <person name="Goeker M."/>
        </authorList>
    </citation>
    <scope>NUCLEOTIDE SEQUENCE [LARGE SCALE GENOMIC DNA]</scope>
    <source>
        <strain evidence="5 6">DSM 22413</strain>
    </source>
</reference>
<proteinExistence type="inferred from homology"/>
<feature type="region of interest" description="Disordered" evidence="3">
    <location>
        <begin position="1"/>
        <end position="35"/>
    </location>
</feature>
<dbReference type="Pfam" id="PF01168">
    <property type="entry name" value="Ala_racemase_N"/>
    <property type="match status" value="1"/>
</dbReference>